<dbReference type="InterPro" id="IPR046350">
    <property type="entry name" value="Cystatin_sf"/>
</dbReference>
<dbReference type="SMR" id="A2DW72"/>
<dbReference type="SUPFAM" id="SSF54403">
    <property type="entry name" value="Cystatin/monellin"/>
    <property type="match status" value="1"/>
</dbReference>
<name>A2DW72_TRIV3</name>
<sequence>MFAVLMMAGTSLLGGWKEVDFDSEFVQTVLPYVHKNYLKILPEYKRRNTLCAFKSAQVQIVNGYNIKIVNALGFDEIGLELHVSPQKEITVRNFEHRISSNKEQIPLAGGWKTQKLDYAPELVQKCIAQYNSVKGINALPEKILLIRTQVVAGIKVHVVFIDQAGKTHSTIVIRNPSGKLAMEYGDSF</sequence>
<organism evidence="1 2">
    <name type="scientific">Trichomonas vaginalis (strain ATCC PRA-98 / G3)</name>
    <dbReference type="NCBI Taxonomy" id="412133"/>
    <lineage>
        <taxon>Eukaryota</taxon>
        <taxon>Metamonada</taxon>
        <taxon>Parabasalia</taxon>
        <taxon>Trichomonadida</taxon>
        <taxon>Trichomonadidae</taxon>
        <taxon>Trichomonas</taxon>
    </lineage>
</organism>
<dbReference type="KEGG" id="tva:4773376"/>
<gene>
    <name evidence="1" type="ORF">TVAG_224490</name>
</gene>
<accession>A2DW72</accession>
<proteinExistence type="predicted"/>
<dbReference type="RefSeq" id="XP_001327596.1">
    <property type="nucleotide sequence ID" value="XM_001327561.1"/>
</dbReference>
<dbReference type="EMBL" id="DS113257">
    <property type="protein sequence ID" value="EAY15373.1"/>
    <property type="molecule type" value="Genomic_DNA"/>
</dbReference>
<dbReference type="VEuPathDB" id="TrichDB:TVAG_224490"/>
<protein>
    <submittedName>
        <fullName evidence="1">Uncharacterized protein</fullName>
    </submittedName>
</protein>
<keyword evidence="2" id="KW-1185">Reference proteome</keyword>
<evidence type="ECO:0000313" key="2">
    <source>
        <dbReference type="Proteomes" id="UP000001542"/>
    </source>
</evidence>
<evidence type="ECO:0000313" key="1">
    <source>
        <dbReference type="EMBL" id="EAY15373.1"/>
    </source>
</evidence>
<dbReference type="AlphaFoldDB" id="A2DW72"/>
<reference evidence="1" key="1">
    <citation type="submission" date="2006-10" db="EMBL/GenBank/DDBJ databases">
        <authorList>
            <person name="Amadeo P."/>
            <person name="Zhao Q."/>
            <person name="Wortman J."/>
            <person name="Fraser-Liggett C."/>
            <person name="Carlton J."/>
        </authorList>
    </citation>
    <scope>NUCLEOTIDE SEQUENCE</scope>
    <source>
        <strain evidence="1">G3</strain>
    </source>
</reference>
<dbReference type="Proteomes" id="UP000001542">
    <property type="component" value="Unassembled WGS sequence"/>
</dbReference>
<dbReference type="VEuPathDB" id="TrichDB:TVAGG3_0804560"/>
<reference evidence="1" key="2">
    <citation type="journal article" date="2007" name="Science">
        <title>Draft genome sequence of the sexually transmitted pathogen Trichomonas vaginalis.</title>
        <authorList>
            <person name="Carlton J.M."/>
            <person name="Hirt R.P."/>
            <person name="Silva J.C."/>
            <person name="Delcher A.L."/>
            <person name="Schatz M."/>
            <person name="Zhao Q."/>
            <person name="Wortman J.R."/>
            <person name="Bidwell S.L."/>
            <person name="Alsmark U.C.M."/>
            <person name="Besteiro S."/>
            <person name="Sicheritz-Ponten T."/>
            <person name="Noel C.J."/>
            <person name="Dacks J.B."/>
            <person name="Foster P.G."/>
            <person name="Simillion C."/>
            <person name="Van de Peer Y."/>
            <person name="Miranda-Saavedra D."/>
            <person name="Barton G.J."/>
            <person name="Westrop G.D."/>
            <person name="Mueller S."/>
            <person name="Dessi D."/>
            <person name="Fiori P.L."/>
            <person name="Ren Q."/>
            <person name="Paulsen I."/>
            <person name="Zhang H."/>
            <person name="Bastida-Corcuera F.D."/>
            <person name="Simoes-Barbosa A."/>
            <person name="Brown M.T."/>
            <person name="Hayes R.D."/>
            <person name="Mukherjee M."/>
            <person name="Okumura C.Y."/>
            <person name="Schneider R."/>
            <person name="Smith A.J."/>
            <person name="Vanacova S."/>
            <person name="Villalvazo M."/>
            <person name="Haas B.J."/>
            <person name="Pertea M."/>
            <person name="Feldblyum T.V."/>
            <person name="Utterback T.R."/>
            <person name="Shu C.L."/>
            <person name="Osoegawa K."/>
            <person name="de Jong P.J."/>
            <person name="Hrdy I."/>
            <person name="Horvathova L."/>
            <person name="Zubacova Z."/>
            <person name="Dolezal P."/>
            <person name="Malik S.B."/>
            <person name="Logsdon J.M. Jr."/>
            <person name="Henze K."/>
            <person name="Gupta A."/>
            <person name="Wang C.C."/>
            <person name="Dunne R.L."/>
            <person name="Upcroft J.A."/>
            <person name="Upcroft P."/>
            <person name="White O."/>
            <person name="Salzberg S.L."/>
            <person name="Tang P."/>
            <person name="Chiu C.-H."/>
            <person name="Lee Y.-S."/>
            <person name="Embley T.M."/>
            <person name="Coombs G.H."/>
            <person name="Mottram J.C."/>
            <person name="Tachezy J."/>
            <person name="Fraser-Liggett C.M."/>
            <person name="Johnson P.J."/>
        </authorList>
    </citation>
    <scope>NUCLEOTIDE SEQUENCE [LARGE SCALE GENOMIC DNA]</scope>
    <source>
        <strain evidence="1">G3</strain>
    </source>
</reference>
<dbReference type="InParanoid" id="A2DW72"/>